<keyword evidence="6 8" id="KW-0342">GTP-binding</keyword>
<feature type="domain" description="MobA-like NTP transferase" evidence="9">
    <location>
        <begin position="3"/>
        <end position="157"/>
    </location>
</feature>
<evidence type="ECO:0000313" key="10">
    <source>
        <dbReference type="EMBL" id="PCF56424.1"/>
    </source>
</evidence>
<dbReference type="PANTHER" id="PTHR19136:SF81">
    <property type="entry name" value="MOLYBDENUM COFACTOR GUANYLYLTRANSFERASE"/>
    <property type="match status" value="1"/>
</dbReference>
<dbReference type="InterPro" id="IPR025877">
    <property type="entry name" value="MobA-like_NTP_Trfase"/>
</dbReference>
<feature type="binding site" evidence="8">
    <location>
        <begin position="6"/>
        <end position="8"/>
    </location>
    <ligand>
        <name>GTP</name>
        <dbReference type="ChEBI" id="CHEBI:37565"/>
    </ligand>
</feature>
<keyword evidence="3 8" id="KW-0479">Metal-binding</keyword>
<dbReference type="RefSeq" id="WP_096590859.1">
    <property type="nucleotide sequence ID" value="NZ_MWRM01000004.1"/>
</dbReference>
<dbReference type="InterPro" id="IPR029044">
    <property type="entry name" value="Nucleotide-diphossugar_trans"/>
</dbReference>
<dbReference type="GO" id="GO:0005525">
    <property type="term" value="F:GTP binding"/>
    <property type="evidence" value="ECO:0007669"/>
    <property type="project" value="UniProtKB-UniRule"/>
</dbReference>
<evidence type="ECO:0000256" key="2">
    <source>
        <dbReference type="ARBA" id="ARBA00022679"/>
    </source>
</evidence>
<comment type="domain">
    <text evidence="8">The N-terminal domain determines nucleotide recognition and specific binding, while the C-terminal domain determines the specific binding to the target protein.</text>
</comment>
<organism evidence="10 11">
    <name type="scientific">Staphylococcus delphini</name>
    <dbReference type="NCBI Taxonomy" id="53344"/>
    <lineage>
        <taxon>Bacteria</taxon>
        <taxon>Bacillati</taxon>
        <taxon>Bacillota</taxon>
        <taxon>Bacilli</taxon>
        <taxon>Bacillales</taxon>
        <taxon>Staphylococcaceae</taxon>
        <taxon>Staphylococcus</taxon>
        <taxon>Staphylococcus intermedius group</taxon>
    </lineage>
</organism>
<accession>A0A2A4GZ38</accession>
<feature type="binding site" evidence="8">
    <location>
        <position position="18"/>
    </location>
    <ligand>
        <name>GTP</name>
        <dbReference type="ChEBI" id="CHEBI:37565"/>
    </ligand>
</feature>
<dbReference type="CDD" id="cd02503">
    <property type="entry name" value="MobA"/>
    <property type="match status" value="1"/>
</dbReference>
<dbReference type="GO" id="GO:0046872">
    <property type="term" value="F:metal ion binding"/>
    <property type="evidence" value="ECO:0007669"/>
    <property type="project" value="UniProtKB-KW"/>
</dbReference>
<evidence type="ECO:0000256" key="7">
    <source>
        <dbReference type="ARBA" id="ARBA00023150"/>
    </source>
</evidence>
<dbReference type="Proteomes" id="UP000218335">
    <property type="component" value="Unassembled WGS sequence"/>
</dbReference>
<reference evidence="10 11" key="1">
    <citation type="journal article" date="2017" name="PLoS ONE">
        <title>Development of a real-time PCR for detection of Staphylococcus pseudintermedius using a novel automated comparison of whole-genome sequences.</title>
        <authorList>
            <person name="Verstappen K.M."/>
            <person name="Huijbregts L."/>
            <person name="Spaninks M."/>
            <person name="Wagenaar J.A."/>
            <person name="Fluit A.C."/>
            <person name="Duim B."/>
        </authorList>
    </citation>
    <scope>NUCLEOTIDE SEQUENCE [LARGE SCALE GENOMIC DNA]</scope>
    <source>
        <strain evidence="10 11">215070706401-1</strain>
    </source>
</reference>
<dbReference type="Gene3D" id="3.90.550.10">
    <property type="entry name" value="Spore Coat Polysaccharide Biosynthesis Protein SpsA, Chain A"/>
    <property type="match status" value="1"/>
</dbReference>
<comment type="similarity">
    <text evidence="8">Belongs to the MobA family.</text>
</comment>
<keyword evidence="4 8" id="KW-0547">Nucleotide-binding</keyword>
<evidence type="ECO:0000256" key="5">
    <source>
        <dbReference type="ARBA" id="ARBA00022842"/>
    </source>
</evidence>
<evidence type="ECO:0000259" key="9">
    <source>
        <dbReference type="Pfam" id="PF12804"/>
    </source>
</evidence>
<feature type="binding site" evidence="8">
    <location>
        <position position="65"/>
    </location>
    <ligand>
        <name>GTP</name>
        <dbReference type="ChEBI" id="CHEBI:37565"/>
    </ligand>
</feature>
<keyword evidence="5 8" id="KW-0460">Magnesium</keyword>
<dbReference type="NCBIfam" id="NF001457">
    <property type="entry name" value="PRK00317.1-3"/>
    <property type="match status" value="1"/>
</dbReference>
<protein>
    <recommendedName>
        <fullName evidence="8">Probable molybdenum cofactor guanylyltransferase</fullName>
        <shortName evidence="8">MoCo guanylyltransferase</shortName>
        <ecNumber evidence="8">2.7.7.77</ecNumber>
    </recommendedName>
    <alternativeName>
        <fullName evidence="8">GTP:molybdopterin guanylyltransferase</fullName>
    </alternativeName>
    <alternativeName>
        <fullName evidence="8">Mo-MPT guanylyltransferase</fullName>
    </alternativeName>
    <alternativeName>
        <fullName evidence="8">Molybdopterin guanylyltransferase</fullName>
    </alternativeName>
    <alternativeName>
        <fullName evidence="8">Molybdopterin-guanine dinucleotide synthase</fullName>
        <shortName evidence="8">MGD synthase</shortName>
    </alternativeName>
</protein>
<keyword evidence="7 8" id="KW-0501">Molybdenum cofactor biosynthesis</keyword>
<keyword evidence="2 8" id="KW-0808">Transferase</keyword>
<dbReference type="EMBL" id="MWUU01000003">
    <property type="protein sequence ID" value="PCF56424.1"/>
    <property type="molecule type" value="Genomic_DNA"/>
</dbReference>
<evidence type="ECO:0000256" key="6">
    <source>
        <dbReference type="ARBA" id="ARBA00023134"/>
    </source>
</evidence>
<comment type="caution">
    <text evidence="8">Lacks conserved residue(s) required for the propagation of feature annotation.</text>
</comment>
<dbReference type="HAMAP" id="MF_00316">
    <property type="entry name" value="MobA"/>
    <property type="match status" value="1"/>
</dbReference>
<feature type="binding site" evidence="8">
    <location>
        <position position="97"/>
    </location>
    <ligand>
        <name>Mg(2+)</name>
        <dbReference type="ChEBI" id="CHEBI:18420"/>
    </ligand>
</feature>
<dbReference type="Pfam" id="PF12804">
    <property type="entry name" value="NTP_transf_3"/>
    <property type="match status" value="1"/>
</dbReference>
<gene>
    <name evidence="8" type="primary">mobA</name>
    <name evidence="10" type="ORF">B5C08_02960</name>
</gene>
<proteinExistence type="inferred from homology"/>
<dbReference type="SUPFAM" id="SSF53448">
    <property type="entry name" value="Nucleotide-diphospho-sugar transferases"/>
    <property type="match status" value="1"/>
</dbReference>
<evidence type="ECO:0000256" key="8">
    <source>
        <dbReference type="HAMAP-Rule" id="MF_00316"/>
    </source>
</evidence>
<dbReference type="GO" id="GO:0061603">
    <property type="term" value="F:molybdenum cofactor guanylyltransferase activity"/>
    <property type="evidence" value="ECO:0007669"/>
    <property type="project" value="UniProtKB-EC"/>
</dbReference>
<comment type="caution">
    <text evidence="10">The sequence shown here is derived from an EMBL/GenBank/DDBJ whole genome shotgun (WGS) entry which is preliminary data.</text>
</comment>
<dbReference type="AlphaFoldDB" id="A0A2A4GZ38"/>
<sequence length="201" mass="22892">MKAIILAGGHSERFGSPKAFATINGTTFYHKLVQTLQATNMFNEILISTNEQLFPQFQHDAVVVDEPKHRDKGPLAGIYSAMSRDTDEDLYFVISVDTPMVTQKAISHLYQFMVANLIEEHLDIAGFMDDGRPIPTIAFYHKRVLPIIENVLQSDDLSMKHVYEQVSTDWLEANTIESPHYWYQNVNYQQDLAALEAELAK</sequence>
<evidence type="ECO:0000256" key="3">
    <source>
        <dbReference type="ARBA" id="ARBA00022723"/>
    </source>
</evidence>
<comment type="subcellular location">
    <subcellularLocation>
        <location evidence="8">Cytoplasm</location>
    </subcellularLocation>
</comment>
<dbReference type="GO" id="GO:0006777">
    <property type="term" value="P:Mo-molybdopterin cofactor biosynthetic process"/>
    <property type="evidence" value="ECO:0007669"/>
    <property type="project" value="UniProtKB-KW"/>
</dbReference>
<comment type="function">
    <text evidence="8">Transfers a GMP moiety from GTP to Mo-molybdopterin (Mo-MPT) cofactor (Moco or molybdenum cofactor) to form Mo-molybdopterin guanine dinucleotide (Mo-MGD) cofactor.</text>
</comment>
<keyword evidence="1 8" id="KW-0963">Cytoplasm</keyword>
<comment type="catalytic activity">
    <reaction evidence="8">
        <text>Mo-molybdopterin + GTP + H(+) = Mo-molybdopterin guanine dinucleotide + diphosphate</text>
        <dbReference type="Rhea" id="RHEA:34243"/>
        <dbReference type="ChEBI" id="CHEBI:15378"/>
        <dbReference type="ChEBI" id="CHEBI:33019"/>
        <dbReference type="ChEBI" id="CHEBI:37565"/>
        <dbReference type="ChEBI" id="CHEBI:71302"/>
        <dbReference type="ChEBI" id="CHEBI:71310"/>
        <dbReference type="EC" id="2.7.7.77"/>
    </reaction>
</comment>
<comment type="cofactor">
    <cofactor evidence="8">
        <name>Mg(2+)</name>
        <dbReference type="ChEBI" id="CHEBI:18420"/>
    </cofactor>
</comment>
<name>A0A2A4GZ38_9STAP</name>
<evidence type="ECO:0000256" key="4">
    <source>
        <dbReference type="ARBA" id="ARBA00022741"/>
    </source>
</evidence>
<evidence type="ECO:0000313" key="11">
    <source>
        <dbReference type="Proteomes" id="UP000218335"/>
    </source>
</evidence>
<dbReference type="EC" id="2.7.7.77" evidence="8"/>
<dbReference type="GO" id="GO:0005737">
    <property type="term" value="C:cytoplasm"/>
    <property type="evidence" value="ECO:0007669"/>
    <property type="project" value="UniProtKB-SubCell"/>
</dbReference>
<dbReference type="InterPro" id="IPR013482">
    <property type="entry name" value="Molybde_CF_guanTrfase"/>
</dbReference>
<dbReference type="PANTHER" id="PTHR19136">
    <property type="entry name" value="MOLYBDENUM COFACTOR GUANYLYLTRANSFERASE"/>
    <property type="match status" value="1"/>
</dbReference>
<evidence type="ECO:0000256" key="1">
    <source>
        <dbReference type="ARBA" id="ARBA00022490"/>
    </source>
</evidence>
<feature type="binding site" evidence="8">
    <location>
        <position position="97"/>
    </location>
    <ligand>
        <name>GTP</name>
        <dbReference type="ChEBI" id="CHEBI:37565"/>
    </ligand>
</feature>
<keyword evidence="10" id="KW-0548">Nucleotidyltransferase</keyword>